<dbReference type="AlphaFoldDB" id="A0A2P4Y5J2"/>
<dbReference type="InterPro" id="IPR012337">
    <property type="entry name" value="RNaseH-like_sf"/>
</dbReference>
<sequence>MARVPKQRALWTKYGSTCIHTRNDVFTIKARKFTEILESYGVANIPNTTTNLQANGVVERAHRTINDKLWTENISNMGEWENCLFSVITTSHNVGNVTKPSSVRARYAVRLPKAINWQQQQQHKQIQIKRATERENESRLGFDNRPEELVTVSRSDQRAPKLQQRFDGPFRVFSIRNDGILVIDKGHYQEKIHMQRVKPFQSPTMGEWCAKPVLARSM</sequence>
<name>A0A2P4Y5J2_9STRA</name>
<dbReference type="GO" id="GO:0003676">
    <property type="term" value="F:nucleic acid binding"/>
    <property type="evidence" value="ECO:0007669"/>
    <property type="project" value="InterPro"/>
</dbReference>
<dbReference type="Gene3D" id="3.30.420.10">
    <property type="entry name" value="Ribonuclease H-like superfamily/Ribonuclease H"/>
    <property type="match status" value="1"/>
</dbReference>
<protein>
    <submittedName>
        <fullName evidence="1">Pol protein</fullName>
    </submittedName>
</protein>
<reference evidence="1 2" key="1">
    <citation type="journal article" date="2017" name="Genome Biol. Evol.">
        <title>Phytophthora megakarya and P. palmivora, closely related causal agents of cacao black pod rot, underwent increases in genome sizes and gene numbers by different mechanisms.</title>
        <authorList>
            <person name="Ali S.S."/>
            <person name="Shao J."/>
            <person name="Lary D.J."/>
            <person name="Kronmiller B."/>
            <person name="Shen D."/>
            <person name="Strem M.D."/>
            <person name="Amoako-Attah I."/>
            <person name="Akrofi A.Y."/>
            <person name="Begoude B.A."/>
            <person name="Ten Hoopen G.M."/>
            <person name="Coulibaly K."/>
            <person name="Kebe B.I."/>
            <person name="Melnick R.L."/>
            <person name="Guiltinan M.J."/>
            <person name="Tyler B.M."/>
            <person name="Meinhardt L.W."/>
            <person name="Bailey B.A."/>
        </authorList>
    </citation>
    <scope>NUCLEOTIDE SEQUENCE [LARGE SCALE GENOMIC DNA]</scope>
    <source>
        <strain evidence="2">sbr112.9</strain>
    </source>
</reference>
<gene>
    <name evidence="1" type="ORF">PHPALM_10126</name>
</gene>
<dbReference type="Proteomes" id="UP000237271">
    <property type="component" value="Unassembled WGS sequence"/>
</dbReference>
<accession>A0A2P4Y5J2</accession>
<dbReference type="OrthoDB" id="108378at2759"/>
<keyword evidence="2" id="KW-1185">Reference proteome</keyword>
<evidence type="ECO:0000313" key="1">
    <source>
        <dbReference type="EMBL" id="POM73064.1"/>
    </source>
</evidence>
<organism evidence="1 2">
    <name type="scientific">Phytophthora palmivora</name>
    <dbReference type="NCBI Taxonomy" id="4796"/>
    <lineage>
        <taxon>Eukaryota</taxon>
        <taxon>Sar</taxon>
        <taxon>Stramenopiles</taxon>
        <taxon>Oomycota</taxon>
        <taxon>Peronosporomycetes</taxon>
        <taxon>Peronosporales</taxon>
        <taxon>Peronosporaceae</taxon>
        <taxon>Phytophthora</taxon>
    </lineage>
</organism>
<comment type="caution">
    <text evidence="1">The sequence shown here is derived from an EMBL/GenBank/DDBJ whole genome shotgun (WGS) entry which is preliminary data.</text>
</comment>
<dbReference type="InterPro" id="IPR036397">
    <property type="entry name" value="RNaseH_sf"/>
</dbReference>
<proteinExistence type="predicted"/>
<dbReference type="SUPFAM" id="SSF53098">
    <property type="entry name" value="Ribonuclease H-like"/>
    <property type="match status" value="1"/>
</dbReference>
<evidence type="ECO:0000313" key="2">
    <source>
        <dbReference type="Proteomes" id="UP000237271"/>
    </source>
</evidence>
<dbReference type="EMBL" id="NCKW01005310">
    <property type="protein sequence ID" value="POM73064.1"/>
    <property type="molecule type" value="Genomic_DNA"/>
</dbReference>